<feature type="compositionally biased region" description="Polar residues" evidence="1">
    <location>
        <begin position="171"/>
        <end position="193"/>
    </location>
</feature>
<dbReference type="EMBL" id="JAAIUW010000010">
    <property type="protein sequence ID" value="KAF7812993.1"/>
    <property type="molecule type" value="Genomic_DNA"/>
</dbReference>
<keyword evidence="3" id="KW-1185">Reference proteome</keyword>
<gene>
    <name evidence="2" type="ORF">G2W53_033969</name>
</gene>
<protein>
    <submittedName>
        <fullName evidence="2">Uncharacterized protein</fullName>
    </submittedName>
</protein>
<reference evidence="2" key="1">
    <citation type="submission" date="2020-09" db="EMBL/GenBank/DDBJ databases">
        <title>Genome-Enabled Discovery of Anthraquinone Biosynthesis in Senna tora.</title>
        <authorList>
            <person name="Kang S.-H."/>
            <person name="Pandey R.P."/>
            <person name="Lee C.-M."/>
            <person name="Sim J.-S."/>
            <person name="Jeong J.-T."/>
            <person name="Choi B.-S."/>
            <person name="Jung M."/>
            <person name="Ginzburg D."/>
            <person name="Zhao K."/>
            <person name="Won S.Y."/>
            <person name="Oh T.-J."/>
            <person name="Yu Y."/>
            <person name="Kim N.-H."/>
            <person name="Lee O.R."/>
            <person name="Lee T.-H."/>
            <person name="Bashyal P."/>
            <person name="Kim T.-S."/>
            <person name="Lee W.-H."/>
            <person name="Kawkins C."/>
            <person name="Kim C.-K."/>
            <person name="Kim J.S."/>
            <person name="Ahn B.O."/>
            <person name="Rhee S.Y."/>
            <person name="Sohng J.K."/>
        </authorList>
    </citation>
    <scope>NUCLEOTIDE SEQUENCE</scope>
    <source>
        <tissue evidence="2">Leaf</tissue>
    </source>
</reference>
<feature type="compositionally biased region" description="Basic and acidic residues" evidence="1">
    <location>
        <begin position="205"/>
        <end position="216"/>
    </location>
</feature>
<sequence length="216" mass="23798">MTVKREATRRKDGVESTAVVALNESVKTRGEAYCVLGMKTEQAIHALNTNLGSLTVGNCGDVGRAQRMRILDSVEERCRKNVGFGGCDGGGRANEEEVVDDASGGSAEMEEGGIENEGIPRFADASESNQGLDGESWEYMVQDDFIWGRVHRDFQLRNLGEQKAHARRNVPQHSGLQRTRNTKASQEVSTDVSLTPPMLNPPKPLELEKKLVYHKE</sequence>
<organism evidence="2 3">
    <name type="scientific">Senna tora</name>
    <dbReference type="NCBI Taxonomy" id="362788"/>
    <lineage>
        <taxon>Eukaryota</taxon>
        <taxon>Viridiplantae</taxon>
        <taxon>Streptophyta</taxon>
        <taxon>Embryophyta</taxon>
        <taxon>Tracheophyta</taxon>
        <taxon>Spermatophyta</taxon>
        <taxon>Magnoliopsida</taxon>
        <taxon>eudicotyledons</taxon>
        <taxon>Gunneridae</taxon>
        <taxon>Pentapetalae</taxon>
        <taxon>rosids</taxon>
        <taxon>fabids</taxon>
        <taxon>Fabales</taxon>
        <taxon>Fabaceae</taxon>
        <taxon>Caesalpinioideae</taxon>
        <taxon>Cassia clade</taxon>
        <taxon>Senna</taxon>
    </lineage>
</organism>
<evidence type="ECO:0000256" key="1">
    <source>
        <dbReference type="SAM" id="MobiDB-lite"/>
    </source>
</evidence>
<accession>A0A834SYI2</accession>
<comment type="caution">
    <text evidence="2">The sequence shown here is derived from an EMBL/GenBank/DDBJ whole genome shotgun (WGS) entry which is preliminary data.</text>
</comment>
<feature type="region of interest" description="Disordered" evidence="1">
    <location>
        <begin position="163"/>
        <end position="216"/>
    </location>
</feature>
<name>A0A834SYI2_9FABA</name>
<evidence type="ECO:0000313" key="3">
    <source>
        <dbReference type="Proteomes" id="UP000634136"/>
    </source>
</evidence>
<dbReference type="AlphaFoldDB" id="A0A834SYI2"/>
<dbReference type="Proteomes" id="UP000634136">
    <property type="component" value="Unassembled WGS sequence"/>
</dbReference>
<evidence type="ECO:0000313" key="2">
    <source>
        <dbReference type="EMBL" id="KAF7812993.1"/>
    </source>
</evidence>
<proteinExistence type="predicted"/>